<keyword evidence="1" id="KW-0472">Membrane</keyword>
<dbReference type="Proteomes" id="UP000198384">
    <property type="component" value="Unassembled WGS sequence"/>
</dbReference>
<keyword evidence="3" id="KW-1185">Reference proteome</keyword>
<dbReference type="OrthoDB" id="1438590at2"/>
<protein>
    <recommendedName>
        <fullName evidence="4">DUF4271 domain-containing protein</fullName>
    </recommendedName>
</protein>
<feature type="transmembrane region" description="Helical" evidence="1">
    <location>
        <begin position="67"/>
        <end position="88"/>
    </location>
</feature>
<dbReference type="InterPro" id="IPR025367">
    <property type="entry name" value="DUF4271"/>
</dbReference>
<evidence type="ECO:0000313" key="3">
    <source>
        <dbReference type="Proteomes" id="UP000198384"/>
    </source>
</evidence>
<evidence type="ECO:0008006" key="4">
    <source>
        <dbReference type="Google" id="ProtNLM"/>
    </source>
</evidence>
<proteinExistence type="predicted"/>
<keyword evidence="1" id="KW-1133">Transmembrane helix</keyword>
<dbReference type="Pfam" id="PF14093">
    <property type="entry name" value="DUF4271"/>
    <property type="match status" value="1"/>
</dbReference>
<dbReference type="RefSeq" id="WP_089380479.1">
    <property type="nucleotide sequence ID" value="NZ_FZNT01000002.1"/>
</dbReference>
<dbReference type="AlphaFoldDB" id="A0A238W0E1"/>
<dbReference type="EMBL" id="FZNT01000002">
    <property type="protein sequence ID" value="SNR39834.1"/>
    <property type="molecule type" value="Genomic_DNA"/>
</dbReference>
<keyword evidence="1" id="KW-0812">Transmembrane</keyword>
<feature type="transmembrane region" description="Helical" evidence="1">
    <location>
        <begin position="139"/>
        <end position="158"/>
    </location>
</feature>
<feature type="transmembrane region" description="Helical" evidence="1">
    <location>
        <begin position="164"/>
        <end position="185"/>
    </location>
</feature>
<evidence type="ECO:0000313" key="2">
    <source>
        <dbReference type="EMBL" id="SNR39834.1"/>
    </source>
</evidence>
<evidence type="ECO:0000256" key="1">
    <source>
        <dbReference type="SAM" id="Phobius"/>
    </source>
</evidence>
<gene>
    <name evidence="2" type="ORF">SAMN06265371_102291</name>
</gene>
<reference evidence="2 3" key="1">
    <citation type="submission" date="2017-06" db="EMBL/GenBank/DDBJ databases">
        <authorList>
            <person name="Kim H.J."/>
            <person name="Triplett B.A."/>
        </authorList>
    </citation>
    <scope>NUCLEOTIDE SEQUENCE [LARGE SCALE GENOMIC DNA]</scope>
    <source>
        <strain evidence="2 3">DSM 29150</strain>
    </source>
</reference>
<feature type="transmembrane region" description="Helical" evidence="1">
    <location>
        <begin position="100"/>
        <end position="127"/>
    </location>
</feature>
<sequence>MFEAKEIISQNNDWIALIFLTIFIILVVIKLSFSERLNYTSTLFFSKKNFATYANKENRNIFNMFQILFFVIQLLVFSLLFYELLAYLKPTFKTLNLYNFLIILAGVFLYFALRYLIGVFLASIFNLSEIYKKMVYEKTNYLNSLCISILPFLLFLFYTDNYKIIFSRITLILFVFLLLVRYAWVIRNNKKLIFNNLLYFILYLCALEIAPLVIILKLTI</sequence>
<organism evidence="2 3">
    <name type="scientific">Lutibacter agarilyticus</name>
    <dbReference type="NCBI Taxonomy" id="1109740"/>
    <lineage>
        <taxon>Bacteria</taxon>
        <taxon>Pseudomonadati</taxon>
        <taxon>Bacteroidota</taxon>
        <taxon>Flavobacteriia</taxon>
        <taxon>Flavobacteriales</taxon>
        <taxon>Flavobacteriaceae</taxon>
        <taxon>Lutibacter</taxon>
    </lineage>
</organism>
<feature type="transmembrane region" description="Helical" evidence="1">
    <location>
        <begin position="197"/>
        <end position="216"/>
    </location>
</feature>
<accession>A0A238W0E1</accession>
<feature type="transmembrane region" description="Helical" evidence="1">
    <location>
        <begin position="14"/>
        <end position="33"/>
    </location>
</feature>
<name>A0A238W0E1_9FLAO</name>